<proteinExistence type="predicted"/>
<feature type="transmembrane region" description="Helical" evidence="1">
    <location>
        <begin position="174"/>
        <end position="192"/>
    </location>
</feature>
<reference evidence="2" key="1">
    <citation type="submission" date="2021-01" db="EMBL/GenBank/DDBJ databases">
        <authorList>
            <person name="Corre E."/>
            <person name="Pelletier E."/>
            <person name="Niang G."/>
            <person name="Scheremetjew M."/>
            <person name="Finn R."/>
            <person name="Kale V."/>
            <person name="Holt S."/>
            <person name="Cochrane G."/>
            <person name="Meng A."/>
            <person name="Brown T."/>
            <person name="Cohen L."/>
        </authorList>
    </citation>
    <scope>NUCLEOTIDE SEQUENCE</scope>
    <source>
        <strain evidence="2">CCMP3328</strain>
    </source>
</reference>
<keyword evidence="1" id="KW-1133">Transmembrane helix</keyword>
<organism evidence="2">
    <name type="scientific">Craspedostauros australis</name>
    <dbReference type="NCBI Taxonomy" id="1486917"/>
    <lineage>
        <taxon>Eukaryota</taxon>
        <taxon>Sar</taxon>
        <taxon>Stramenopiles</taxon>
        <taxon>Ochrophyta</taxon>
        <taxon>Bacillariophyta</taxon>
        <taxon>Bacillariophyceae</taxon>
        <taxon>Bacillariophycidae</taxon>
        <taxon>Naviculales</taxon>
        <taxon>Naviculaceae</taxon>
        <taxon>Craspedostauros</taxon>
    </lineage>
</organism>
<evidence type="ECO:0000256" key="1">
    <source>
        <dbReference type="SAM" id="Phobius"/>
    </source>
</evidence>
<dbReference type="AlphaFoldDB" id="A0A7R9WXE0"/>
<protein>
    <submittedName>
        <fullName evidence="2">Uncharacterized protein</fullName>
    </submittedName>
</protein>
<keyword evidence="1" id="KW-0812">Transmembrane</keyword>
<gene>
    <name evidence="2" type="ORF">CAUS1442_LOCUS9279</name>
</gene>
<accession>A0A7R9WXE0</accession>
<sequence length="258" mass="28849">MRFFGAILTGNPRAWPLGSRVASHLCCNSRLIPSARQQRKSWDNHQRNHHACTSLPCFAHTHNLPSSNIIKHEHHTYPILAVMMAVVSVVVVRYIWTVIPALGFLCFIAFRIYSATTPSGSPALSLADFSSPFVLGAGICIMYSAQGRWFYYLVGESMVIGMFAYNSSGALEPSKPLLIGICIFAFLAALWFRGKFWNYAIVIGLEAFIAIFIAVAFPIMEMMLEAVVNEKLKKVGEKVRSHHLLLERYYEAKSNGKS</sequence>
<evidence type="ECO:0000313" key="2">
    <source>
        <dbReference type="EMBL" id="CAD8337151.1"/>
    </source>
</evidence>
<keyword evidence="1" id="KW-0472">Membrane</keyword>
<feature type="transmembrane region" description="Helical" evidence="1">
    <location>
        <begin position="199"/>
        <end position="220"/>
    </location>
</feature>
<dbReference type="EMBL" id="HBEF01014826">
    <property type="protein sequence ID" value="CAD8337151.1"/>
    <property type="molecule type" value="Transcribed_RNA"/>
</dbReference>
<feature type="transmembrane region" description="Helical" evidence="1">
    <location>
        <begin position="77"/>
        <end position="110"/>
    </location>
</feature>
<name>A0A7R9WXE0_9STRA</name>